<dbReference type="InterPro" id="IPR011049">
    <property type="entry name" value="Serralysin-like_metalloprot_C"/>
</dbReference>
<keyword evidence="6" id="KW-0964">Secreted</keyword>
<proteinExistence type="inferred from homology"/>
<evidence type="ECO:0000313" key="10">
    <source>
        <dbReference type="EMBL" id="UWM45406.1"/>
    </source>
</evidence>
<dbReference type="CDD" id="cd04277">
    <property type="entry name" value="ZnMc_serralysin_like"/>
    <property type="match status" value="1"/>
</dbReference>
<comment type="cofactor">
    <cofactor evidence="2">
        <name>Ca(2+)</name>
        <dbReference type="ChEBI" id="CHEBI:29108"/>
    </cofactor>
</comment>
<dbReference type="SMART" id="SM00235">
    <property type="entry name" value="ZnMc"/>
    <property type="match status" value="1"/>
</dbReference>
<comment type="catalytic activity">
    <reaction evidence="1">
        <text>Preferential cleavage of bonds with hydrophobic residues in P1'.</text>
        <dbReference type="EC" id="3.4.24.40"/>
    </reaction>
</comment>
<evidence type="ECO:0000256" key="6">
    <source>
        <dbReference type="ARBA" id="ARBA00022525"/>
    </source>
</evidence>
<keyword evidence="8" id="KW-0106">Calcium</keyword>
<dbReference type="EMBL" id="CP104006">
    <property type="protein sequence ID" value="UWM45406.1"/>
    <property type="molecule type" value="Genomic_DNA"/>
</dbReference>
<dbReference type="InterPro" id="IPR013858">
    <property type="entry name" value="Peptidase_M10B_C"/>
</dbReference>
<dbReference type="SUPFAM" id="SSF51120">
    <property type="entry name" value="beta-Roll"/>
    <property type="match status" value="1"/>
</dbReference>
<dbReference type="EC" id="3.4.24.40" evidence="5"/>
<keyword evidence="11" id="KW-1185">Reference proteome</keyword>
<evidence type="ECO:0000256" key="4">
    <source>
        <dbReference type="ARBA" id="ARBA00009490"/>
    </source>
</evidence>
<evidence type="ECO:0000259" key="9">
    <source>
        <dbReference type="SMART" id="SM00235"/>
    </source>
</evidence>
<evidence type="ECO:0000256" key="8">
    <source>
        <dbReference type="ARBA" id="ARBA00022837"/>
    </source>
</evidence>
<dbReference type="SUPFAM" id="SSF55486">
    <property type="entry name" value="Metalloproteases ('zincins'), catalytic domain"/>
    <property type="match status" value="1"/>
</dbReference>
<dbReference type="InterPro" id="IPR006026">
    <property type="entry name" value="Peptidase_Metallo"/>
</dbReference>
<dbReference type="GeneID" id="75138460"/>
<evidence type="ECO:0000256" key="3">
    <source>
        <dbReference type="ARBA" id="ARBA00004613"/>
    </source>
</evidence>
<evidence type="ECO:0000256" key="5">
    <source>
        <dbReference type="ARBA" id="ARBA00012422"/>
    </source>
</evidence>
<name>A0ABY5UPL3_9GAMM</name>
<dbReference type="Pfam" id="PF00353">
    <property type="entry name" value="HemolysinCabind"/>
    <property type="match status" value="1"/>
</dbReference>
<comment type="subcellular location">
    <subcellularLocation>
        <location evidence="3">Secreted</location>
    </subcellularLocation>
</comment>
<accession>A0ABY5UPL3</accession>
<dbReference type="Gene3D" id="2.150.10.10">
    <property type="entry name" value="Serralysin-like metalloprotease, C-terminal"/>
    <property type="match status" value="1"/>
</dbReference>
<reference evidence="10" key="1">
    <citation type="submission" date="2022-08" db="EMBL/GenBank/DDBJ databases">
        <authorList>
            <person name="Bogun A."/>
            <person name="Kislichkina A."/>
            <person name="Solomentsev V."/>
            <person name="Skryabin Y."/>
            <person name="Sizova A."/>
            <person name="Platonov M."/>
            <person name="Dentovskaya S."/>
        </authorList>
    </citation>
    <scope>NUCLEOTIDE SEQUENCE</scope>
    <source>
        <strain evidence="10">SCPM-O-B-7604</strain>
    </source>
</reference>
<evidence type="ECO:0000256" key="2">
    <source>
        <dbReference type="ARBA" id="ARBA00001913"/>
    </source>
</evidence>
<dbReference type="InterPro" id="IPR034033">
    <property type="entry name" value="Serralysin-like"/>
</dbReference>
<dbReference type="InterPro" id="IPR024079">
    <property type="entry name" value="MetalloPept_cat_dom_sf"/>
</dbReference>
<protein>
    <recommendedName>
        <fullName evidence="5">serralysin</fullName>
        <ecNumber evidence="5">3.4.24.40</ecNumber>
    </recommendedName>
</protein>
<evidence type="ECO:0000313" key="11">
    <source>
        <dbReference type="Proteomes" id="UP001057860"/>
    </source>
</evidence>
<evidence type="ECO:0000256" key="7">
    <source>
        <dbReference type="ARBA" id="ARBA00022737"/>
    </source>
</evidence>
<dbReference type="Proteomes" id="UP001057860">
    <property type="component" value="Chromosome"/>
</dbReference>
<organism evidence="10 11">
    <name type="scientific">Yersinia alsatica</name>
    <dbReference type="NCBI Taxonomy" id="2890317"/>
    <lineage>
        <taxon>Bacteria</taxon>
        <taxon>Pseudomonadati</taxon>
        <taxon>Pseudomonadota</taxon>
        <taxon>Gammaproteobacteria</taxon>
        <taxon>Enterobacterales</taxon>
        <taxon>Yersiniaceae</taxon>
        <taxon>Yersinia</taxon>
    </lineage>
</organism>
<dbReference type="RefSeq" id="WP_072077717.1">
    <property type="nucleotide sequence ID" value="NZ_CABHWQ010000052.1"/>
</dbReference>
<gene>
    <name evidence="10" type="ORF">N0H69_00635</name>
</gene>
<dbReference type="Pfam" id="PF08548">
    <property type="entry name" value="Peptidase_M10_C"/>
    <property type="match status" value="1"/>
</dbReference>
<comment type="similarity">
    <text evidence="4">Belongs to the peptidase M10B family.</text>
</comment>
<feature type="domain" description="Peptidase metallopeptidase" evidence="9">
    <location>
        <begin position="43"/>
        <end position="186"/>
    </location>
</feature>
<dbReference type="InterPro" id="IPR001343">
    <property type="entry name" value="Hemolysn_Ca-bd"/>
</dbReference>
<evidence type="ECO:0000256" key="1">
    <source>
        <dbReference type="ARBA" id="ARBA00001609"/>
    </source>
</evidence>
<dbReference type="Gene3D" id="3.40.390.10">
    <property type="entry name" value="Collagenase (Catalytic Domain)"/>
    <property type="match status" value="1"/>
</dbReference>
<sequence>MTKERNNHDIKSETIEKITTSYTYKNVNNKKGKTILYYSFDQEYSLWKADKEYQQGASTFFFTKKQRRQTKHSMRCVSDVANIRFKEATDDKTTNLLFSNFEDDNISISGYAYYPNKNKFSPIWINYATDNSEKAIKYNGKTILHEIGHALGLQHTHDHGHTQQTSIMSYLSEKKSGADYGRYYASSLQMLDIAALQQIYGANMKTRTCNTTYGFNTTLKRATFRAKEASDILIFCIWDAGGIDTLDFSGYGQNQNINLNEGSFSDVGGLTGNISIALGVCIENAIGGSGDDKIWGNSANNTLIGGGGADQLWGDGGNNTFGYRRISDSLVTAADTIHDFISSKDKIDLSHILSDGLGIKLVDQFSNGKQTEIIQSYDDIDDITYLIIEFNNETYGHEDMLIQLTGRHQLSLNNFIVSQPLVA</sequence>
<keyword evidence="7" id="KW-0677">Repeat</keyword>